<comment type="subcellular location">
    <subcellularLocation>
        <location evidence="1">Secreted</location>
    </subcellularLocation>
</comment>
<dbReference type="FunFam" id="4.10.410.10:FF:000002">
    <property type="entry name" value="WAP, follistatin/kazal, immunoglobulin, kunitz and netrin domain-containing 2"/>
    <property type="match status" value="1"/>
</dbReference>
<organism evidence="8 9">
    <name type="scientific">Mus caroli</name>
    <name type="common">Ryukyu mouse</name>
    <name type="synonym">Ricefield mouse</name>
    <dbReference type="NCBI Taxonomy" id="10089"/>
    <lineage>
        <taxon>Eukaryota</taxon>
        <taxon>Metazoa</taxon>
        <taxon>Chordata</taxon>
        <taxon>Craniata</taxon>
        <taxon>Vertebrata</taxon>
        <taxon>Euteleostomi</taxon>
        <taxon>Mammalia</taxon>
        <taxon>Eutheria</taxon>
        <taxon>Euarchontoglires</taxon>
        <taxon>Glires</taxon>
        <taxon>Rodentia</taxon>
        <taxon>Myomorpha</taxon>
        <taxon>Muroidea</taxon>
        <taxon>Muridae</taxon>
        <taxon>Murinae</taxon>
        <taxon>Mus</taxon>
        <taxon>Mus</taxon>
    </lineage>
</organism>
<evidence type="ECO:0000313" key="8">
    <source>
        <dbReference type="Proteomes" id="UP000515126"/>
    </source>
</evidence>
<keyword evidence="5" id="KW-1015">Disulfide bond</keyword>
<keyword evidence="8" id="KW-1185">Reference proteome</keyword>
<dbReference type="KEGG" id="mcal:110309379"/>
<keyword evidence="3 9" id="KW-0646">Protease inhibitor</keyword>
<name>A0A6P5R000_MUSCR</name>
<feature type="chain" id="PRO_5027716128" evidence="6">
    <location>
        <begin position="22"/>
        <end position="88"/>
    </location>
</feature>
<dbReference type="PROSITE" id="PS50279">
    <property type="entry name" value="BPTI_KUNITZ_2"/>
    <property type="match status" value="1"/>
</dbReference>
<dbReference type="GeneID" id="110309379"/>
<evidence type="ECO:0000256" key="2">
    <source>
        <dbReference type="ARBA" id="ARBA00022525"/>
    </source>
</evidence>
<dbReference type="InterPro" id="IPR020901">
    <property type="entry name" value="Prtase_inh_Kunz-CS"/>
</dbReference>
<dbReference type="SMART" id="SM00131">
    <property type="entry name" value="KU"/>
    <property type="match status" value="1"/>
</dbReference>
<dbReference type="InterPro" id="IPR050098">
    <property type="entry name" value="TFPI/VKTCI-like"/>
</dbReference>
<evidence type="ECO:0000259" key="7">
    <source>
        <dbReference type="PROSITE" id="PS50279"/>
    </source>
</evidence>
<dbReference type="InterPro" id="IPR002223">
    <property type="entry name" value="Kunitz_BPTI"/>
</dbReference>
<dbReference type="Gene3D" id="4.10.410.10">
    <property type="entry name" value="Pancreatic trypsin inhibitor Kunitz domain"/>
    <property type="match status" value="1"/>
</dbReference>
<sequence>MQLQASFFLFLILIFCPELCAEPNNVPRKSLPPMCILPKDTGGCRAVFVRWYYNSKAGKCEWFRYGGCKGNENNFPSRSQCQAVCTNT</sequence>
<dbReference type="AlphaFoldDB" id="A0A6P5R000"/>
<dbReference type="PANTHER" id="PTHR10083:SF376">
    <property type="entry name" value="SERINE PEPTIDASE INHIBITOR, KUNITZ TYPE, 3"/>
    <property type="match status" value="1"/>
</dbReference>
<evidence type="ECO:0000256" key="1">
    <source>
        <dbReference type="ARBA" id="ARBA00004613"/>
    </source>
</evidence>
<proteinExistence type="predicted"/>
<dbReference type="SUPFAM" id="SSF57362">
    <property type="entry name" value="BPTI-like"/>
    <property type="match status" value="1"/>
</dbReference>
<evidence type="ECO:0000256" key="4">
    <source>
        <dbReference type="ARBA" id="ARBA00022900"/>
    </source>
</evidence>
<dbReference type="GO" id="GO:0005615">
    <property type="term" value="C:extracellular space"/>
    <property type="evidence" value="ECO:0007669"/>
    <property type="project" value="TreeGrafter"/>
</dbReference>
<dbReference type="PRINTS" id="PR00759">
    <property type="entry name" value="BASICPTASE"/>
</dbReference>
<keyword evidence="4" id="KW-0722">Serine protease inhibitor</keyword>
<dbReference type="Pfam" id="PF00014">
    <property type="entry name" value="Kunitz_BPTI"/>
    <property type="match status" value="1"/>
</dbReference>
<evidence type="ECO:0000256" key="3">
    <source>
        <dbReference type="ARBA" id="ARBA00022690"/>
    </source>
</evidence>
<dbReference type="CTD" id="10816"/>
<keyword evidence="6" id="KW-0732">Signal</keyword>
<reference evidence="9" key="1">
    <citation type="submission" date="2025-08" db="UniProtKB">
        <authorList>
            <consortium name="RefSeq"/>
        </authorList>
    </citation>
    <scope>IDENTIFICATION</scope>
</reference>
<dbReference type="InterPro" id="IPR036880">
    <property type="entry name" value="Kunitz_BPTI_sf"/>
</dbReference>
<keyword evidence="2" id="KW-0964">Secreted</keyword>
<protein>
    <submittedName>
        <fullName evidence="9">Kunitz-type protease inhibitor 3</fullName>
    </submittedName>
</protein>
<dbReference type="GO" id="GO:0004867">
    <property type="term" value="F:serine-type endopeptidase inhibitor activity"/>
    <property type="evidence" value="ECO:0007669"/>
    <property type="project" value="UniProtKB-KW"/>
</dbReference>
<dbReference type="PANTHER" id="PTHR10083">
    <property type="entry name" value="KUNITZ-TYPE PROTEASE INHIBITOR-RELATED"/>
    <property type="match status" value="1"/>
</dbReference>
<evidence type="ECO:0000256" key="5">
    <source>
        <dbReference type="ARBA" id="ARBA00023157"/>
    </source>
</evidence>
<feature type="signal peptide" evidence="6">
    <location>
        <begin position="1"/>
        <end position="21"/>
    </location>
</feature>
<feature type="domain" description="BPTI/Kunitz inhibitor" evidence="7">
    <location>
        <begin position="35"/>
        <end position="85"/>
    </location>
</feature>
<dbReference type="PROSITE" id="PS00280">
    <property type="entry name" value="BPTI_KUNITZ_1"/>
    <property type="match status" value="1"/>
</dbReference>
<dbReference type="RefSeq" id="XP_021037661.1">
    <property type="nucleotide sequence ID" value="XM_021182002.1"/>
</dbReference>
<evidence type="ECO:0000256" key="6">
    <source>
        <dbReference type="SAM" id="SignalP"/>
    </source>
</evidence>
<accession>A0A6P5R000</accession>
<evidence type="ECO:0000313" key="9">
    <source>
        <dbReference type="RefSeq" id="XP_021037661.1"/>
    </source>
</evidence>
<dbReference type="CDD" id="cd22633">
    <property type="entry name" value="Kunitz_actitoxin-like"/>
    <property type="match status" value="1"/>
</dbReference>
<gene>
    <name evidence="9" type="primary">Spint3</name>
</gene>
<dbReference type="Proteomes" id="UP000515126">
    <property type="component" value="Chromosome 2"/>
</dbReference>